<dbReference type="PANTHER" id="PTHR24138:SF10">
    <property type="entry name" value="PHOSPHOLIPASE A2"/>
    <property type="match status" value="1"/>
</dbReference>
<dbReference type="Pfam" id="PF01734">
    <property type="entry name" value="Patatin"/>
    <property type="match status" value="1"/>
</dbReference>
<dbReference type="PROSITE" id="PS51635">
    <property type="entry name" value="PNPLA"/>
    <property type="match status" value="1"/>
</dbReference>
<feature type="domain" description="PNPLA" evidence="2">
    <location>
        <begin position="6"/>
        <end position="60"/>
    </location>
</feature>
<dbReference type="InterPro" id="IPR002641">
    <property type="entry name" value="PNPLA_dom"/>
</dbReference>
<dbReference type="EMBL" id="UINC01042753">
    <property type="protein sequence ID" value="SVB45810.1"/>
    <property type="molecule type" value="Genomic_DNA"/>
</dbReference>
<protein>
    <recommendedName>
        <fullName evidence="2">PNPLA domain-containing protein</fullName>
    </recommendedName>
</protein>
<dbReference type="Gene3D" id="3.40.1090.10">
    <property type="entry name" value="Cytosolic phospholipase A2 catalytic domain"/>
    <property type="match status" value="1"/>
</dbReference>
<dbReference type="GO" id="GO:0006629">
    <property type="term" value="P:lipid metabolic process"/>
    <property type="evidence" value="ECO:0007669"/>
    <property type="project" value="UniProtKB-KW"/>
</dbReference>
<keyword evidence="1" id="KW-0443">Lipid metabolism</keyword>
<dbReference type="AlphaFoldDB" id="A0A382E5B9"/>
<accession>A0A382E5B9</accession>
<name>A0A382E5B9_9ZZZZ</name>
<gene>
    <name evidence="3" type="ORF">METZ01_LOCUS198664</name>
</gene>
<dbReference type="SUPFAM" id="SSF52151">
    <property type="entry name" value="FabD/lysophospholipase-like"/>
    <property type="match status" value="1"/>
</dbReference>
<dbReference type="InterPro" id="IPR047156">
    <property type="entry name" value="Teg/CotR/CapV-like"/>
</dbReference>
<feature type="non-terminal residue" evidence="3">
    <location>
        <position position="60"/>
    </location>
</feature>
<reference evidence="3" key="1">
    <citation type="submission" date="2018-05" db="EMBL/GenBank/DDBJ databases">
        <authorList>
            <person name="Lanie J.A."/>
            <person name="Ng W.-L."/>
            <person name="Kazmierczak K.M."/>
            <person name="Andrzejewski T.M."/>
            <person name="Davidsen T.M."/>
            <person name="Wayne K.J."/>
            <person name="Tettelin H."/>
            <person name="Glass J.I."/>
            <person name="Rusch D."/>
            <person name="Podicherti R."/>
            <person name="Tsui H.-C.T."/>
            <person name="Winkler M.E."/>
        </authorList>
    </citation>
    <scope>NUCLEOTIDE SEQUENCE</scope>
</reference>
<sequence>MAYRILSLDGGGIRGLIPIIFMERLLEKHPDLLKRVDLFAGTSTGGMLSLGLASGIEPAE</sequence>
<evidence type="ECO:0000259" key="2">
    <source>
        <dbReference type="PROSITE" id="PS51635"/>
    </source>
</evidence>
<evidence type="ECO:0000313" key="3">
    <source>
        <dbReference type="EMBL" id="SVB45810.1"/>
    </source>
</evidence>
<dbReference type="InterPro" id="IPR016035">
    <property type="entry name" value="Acyl_Trfase/lysoPLipase"/>
</dbReference>
<dbReference type="PANTHER" id="PTHR24138">
    <property type="entry name" value="INTRACELLLAR PHOSPHOLIPASE A FAMILY"/>
    <property type="match status" value="1"/>
</dbReference>
<proteinExistence type="predicted"/>
<organism evidence="3">
    <name type="scientific">marine metagenome</name>
    <dbReference type="NCBI Taxonomy" id="408172"/>
    <lineage>
        <taxon>unclassified sequences</taxon>
        <taxon>metagenomes</taxon>
        <taxon>ecological metagenomes</taxon>
    </lineage>
</organism>
<evidence type="ECO:0000256" key="1">
    <source>
        <dbReference type="ARBA" id="ARBA00023098"/>
    </source>
</evidence>